<reference evidence="2 3" key="1">
    <citation type="submission" date="2019-02" db="EMBL/GenBank/DDBJ databases">
        <title>Opniocepnalus argus genome.</title>
        <authorList>
            <person name="Zhou C."/>
            <person name="Xiao S."/>
        </authorList>
    </citation>
    <scope>NUCLEOTIDE SEQUENCE [LARGE SCALE GENOMIC DNA]</scope>
    <source>
        <strain evidence="2">OARG1902GOOAL</strain>
        <tissue evidence="2">Muscle</tissue>
    </source>
</reference>
<evidence type="ECO:0000313" key="2">
    <source>
        <dbReference type="EMBL" id="KAF3688111.1"/>
    </source>
</evidence>
<sequence length="230" mass="25320">MAGLCWMPVVLTFFLSAGSSVAAVDQNRLATIVNGILRQYGTQGMFSLAVTVPDNLNQNINQVLQQILQSDPADNVKNKVNNGEVYVGTRVVAAKVLKHLTGGADHAESRVVDNLNNLVNGRNNNDLMLFYVYASPCVEKCSSDTHRLSILERIKPINQWPNRAVVFSKIFRPNTGPGNTDEQRGEALQRLGSSVGLTNIFRCDGSRQLQCTSCYNERERNNVANYCISG</sequence>
<feature type="signal peptide" evidence="1">
    <location>
        <begin position="1"/>
        <end position="22"/>
    </location>
</feature>
<dbReference type="Pfam" id="PF18744">
    <property type="entry name" value="SNAD1"/>
    <property type="match status" value="1"/>
</dbReference>
<name>A0A6G1PCT4_CHAAH</name>
<protein>
    <submittedName>
        <fullName evidence="2">Uncharacterized protein</fullName>
    </submittedName>
</protein>
<accession>A0A6G1PCT4</accession>
<evidence type="ECO:0000313" key="3">
    <source>
        <dbReference type="Proteomes" id="UP000503349"/>
    </source>
</evidence>
<feature type="chain" id="PRO_5026206915" evidence="1">
    <location>
        <begin position="23"/>
        <end position="230"/>
    </location>
</feature>
<dbReference type="Proteomes" id="UP000503349">
    <property type="component" value="Chromosome 3"/>
</dbReference>
<organism evidence="2 3">
    <name type="scientific">Channa argus</name>
    <name type="common">Northern snakehead</name>
    <name type="synonym">Ophicephalus argus</name>
    <dbReference type="NCBI Taxonomy" id="215402"/>
    <lineage>
        <taxon>Eukaryota</taxon>
        <taxon>Metazoa</taxon>
        <taxon>Chordata</taxon>
        <taxon>Craniata</taxon>
        <taxon>Vertebrata</taxon>
        <taxon>Euteleostomi</taxon>
        <taxon>Actinopterygii</taxon>
        <taxon>Neopterygii</taxon>
        <taxon>Teleostei</taxon>
        <taxon>Neoteleostei</taxon>
        <taxon>Acanthomorphata</taxon>
        <taxon>Anabantaria</taxon>
        <taxon>Anabantiformes</taxon>
        <taxon>Channoidei</taxon>
        <taxon>Channidae</taxon>
        <taxon>Channa</taxon>
    </lineage>
</organism>
<reference evidence="3" key="2">
    <citation type="submission" date="2019-02" db="EMBL/GenBank/DDBJ databases">
        <title>Opniocepnalus argus Var Kimnra genome.</title>
        <authorList>
            <person name="Zhou C."/>
            <person name="Xiao S."/>
        </authorList>
    </citation>
    <scope>NUCLEOTIDE SEQUENCE [LARGE SCALE GENOMIC DNA]</scope>
</reference>
<evidence type="ECO:0000256" key="1">
    <source>
        <dbReference type="SAM" id="SignalP"/>
    </source>
</evidence>
<keyword evidence="1" id="KW-0732">Signal</keyword>
<dbReference type="EMBL" id="CM015714">
    <property type="protein sequence ID" value="KAF3688111.1"/>
    <property type="molecule type" value="Genomic_DNA"/>
</dbReference>
<dbReference type="InterPro" id="IPR040958">
    <property type="entry name" value="SNAD1"/>
</dbReference>
<dbReference type="AlphaFoldDB" id="A0A6G1PCT4"/>
<keyword evidence="3" id="KW-1185">Reference proteome</keyword>
<gene>
    <name evidence="2" type="ORF">EXN66_Car003783</name>
</gene>
<proteinExistence type="predicted"/>